<keyword evidence="4" id="KW-1185">Reference proteome</keyword>
<feature type="transmembrane region" description="Helical" evidence="2">
    <location>
        <begin position="36"/>
        <end position="57"/>
    </location>
</feature>
<name>A0A1G6RYE3_9GAMM</name>
<reference evidence="3 4" key="1">
    <citation type="submission" date="2016-10" db="EMBL/GenBank/DDBJ databases">
        <authorList>
            <person name="de Groot N.N."/>
        </authorList>
    </citation>
    <scope>NUCLEOTIDE SEQUENCE [LARGE SCALE GENOMIC DNA]</scope>
    <source>
        <strain evidence="3 4">DSM 16957</strain>
    </source>
</reference>
<evidence type="ECO:0000256" key="2">
    <source>
        <dbReference type="SAM" id="Phobius"/>
    </source>
</evidence>
<dbReference type="AlphaFoldDB" id="A0A1G6RYE3"/>
<evidence type="ECO:0000313" key="4">
    <source>
        <dbReference type="Proteomes" id="UP000199603"/>
    </source>
</evidence>
<evidence type="ECO:0000313" key="3">
    <source>
        <dbReference type="EMBL" id="SDD09599.1"/>
    </source>
</evidence>
<feature type="transmembrane region" description="Helical" evidence="2">
    <location>
        <begin position="92"/>
        <end position="110"/>
    </location>
</feature>
<sequence length="237" mass="25377">MPTGGPDARMGSTPDSHTPDARLPARGWRPSRSAMLLLAVGFCGGFGDWLCGAIGLVTPVLMLGPLFALAAVVLMLTLLVGWLGLAAMRERPLPVLGLDLLCLLLAATIATQGPSLQQGFAWRIAATPEADWLQLAEDARALASASAADGLLPKRTGFYENRRFLPELGKRHAFIQPWLDAPTKLFITESAVALDWGSGLAGPMMIGIHVDPVNDADAPHALYTTQRIHPRVTLTWE</sequence>
<dbReference type="EMBL" id="FNAG01000001">
    <property type="protein sequence ID" value="SDD09599.1"/>
    <property type="molecule type" value="Genomic_DNA"/>
</dbReference>
<protein>
    <submittedName>
        <fullName evidence="3">Uncharacterized protein</fullName>
    </submittedName>
</protein>
<gene>
    <name evidence="3" type="ORF">SAMN04488509_101180</name>
</gene>
<accession>A0A1G6RYE3</accession>
<dbReference type="Proteomes" id="UP000199603">
    <property type="component" value="Unassembled WGS sequence"/>
</dbReference>
<organism evidence="3 4">
    <name type="scientific">Aquimonas voraii</name>
    <dbReference type="NCBI Taxonomy" id="265719"/>
    <lineage>
        <taxon>Bacteria</taxon>
        <taxon>Pseudomonadati</taxon>
        <taxon>Pseudomonadota</taxon>
        <taxon>Gammaproteobacteria</taxon>
        <taxon>Lysobacterales</taxon>
        <taxon>Lysobacteraceae</taxon>
        <taxon>Aquimonas</taxon>
    </lineage>
</organism>
<proteinExistence type="predicted"/>
<keyword evidence="2" id="KW-1133">Transmembrane helix</keyword>
<keyword evidence="2" id="KW-0472">Membrane</keyword>
<feature type="transmembrane region" description="Helical" evidence="2">
    <location>
        <begin position="63"/>
        <end position="85"/>
    </location>
</feature>
<feature type="region of interest" description="Disordered" evidence="1">
    <location>
        <begin position="1"/>
        <end position="25"/>
    </location>
</feature>
<keyword evidence="2" id="KW-0812">Transmembrane</keyword>
<evidence type="ECO:0000256" key="1">
    <source>
        <dbReference type="SAM" id="MobiDB-lite"/>
    </source>
</evidence>